<keyword evidence="2" id="KW-1185">Reference proteome</keyword>
<proteinExistence type="predicted"/>
<name>A0A5B7JN32_PORTR</name>
<evidence type="ECO:0000313" key="1">
    <source>
        <dbReference type="EMBL" id="MPC93744.1"/>
    </source>
</evidence>
<dbReference type="Proteomes" id="UP000324222">
    <property type="component" value="Unassembled WGS sequence"/>
</dbReference>
<accession>A0A5B7JN32</accession>
<gene>
    <name evidence="1" type="ORF">E2C01_088884</name>
</gene>
<organism evidence="1 2">
    <name type="scientific">Portunus trituberculatus</name>
    <name type="common">Swimming crab</name>
    <name type="synonym">Neptunus trituberculatus</name>
    <dbReference type="NCBI Taxonomy" id="210409"/>
    <lineage>
        <taxon>Eukaryota</taxon>
        <taxon>Metazoa</taxon>
        <taxon>Ecdysozoa</taxon>
        <taxon>Arthropoda</taxon>
        <taxon>Crustacea</taxon>
        <taxon>Multicrustacea</taxon>
        <taxon>Malacostraca</taxon>
        <taxon>Eumalacostraca</taxon>
        <taxon>Eucarida</taxon>
        <taxon>Decapoda</taxon>
        <taxon>Pleocyemata</taxon>
        <taxon>Brachyura</taxon>
        <taxon>Eubrachyura</taxon>
        <taxon>Portunoidea</taxon>
        <taxon>Portunidae</taxon>
        <taxon>Portuninae</taxon>
        <taxon>Portunus</taxon>
    </lineage>
</organism>
<protein>
    <submittedName>
        <fullName evidence="1">Uncharacterized protein</fullName>
    </submittedName>
</protein>
<evidence type="ECO:0000313" key="2">
    <source>
        <dbReference type="Proteomes" id="UP000324222"/>
    </source>
</evidence>
<comment type="caution">
    <text evidence="1">The sequence shown here is derived from an EMBL/GenBank/DDBJ whole genome shotgun (WGS) entry which is preliminary data.</text>
</comment>
<reference evidence="1 2" key="1">
    <citation type="submission" date="2019-05" db="EMBL/GenBank/DDBJ databases">
        <title>Another draft genome of Portunus trituberculatus and its Hox gene families provides insights of decapod evolution.</title>
        <authorList>
            <person name="Jeong J.-H."/>
            <person name="Song I."/>
            <person name="Kim S."/>
            <person name="Choi T."/>
            <person name="Kim D."/>
            <person name="Ryu S."/>
            <person name="Kim W."/>
        </authorList>
    </citation>
    <scope>NUCLEOTIDE SEQUENCE [LARGE SCALE GENOMIC DNA]</scope>
    <source>
        <tissue evidence="1">Muscle</tissue>
    </source>
</reference>
<dbReference type="EMBL" id="VSRR010095943">
    <property type="protein sequence ID" value="MPC93744.1"/>
    <property type="molecule type" value="Genomic_DNA"/>
</dbReference>
<sequence>MWKNGTRGSDTYVAVVKCWVMWIPRYSKRPLAKRFTGRGLDLDCLPKIRELESNGAARILLRDRSGAK</sequence>
<dbReference type="AlphaFoldDB" id="A0A5B7JN32"/>